<evidence type="ECO:0000259" key="7">
    <source>
        <dbReference type="Pfam" id="PF00892"/>
    </source>
</evidence>
<feature type="transmembrane region" description="Helical" evidence="6">
    <location>
        <begin position="127"/>
        <end position="148"/>
    </location>
</feature>
<dbReference type="GO" id="GO:0016020">
    <property type="term" value="C:membrane"/>
    <property type="evidence" value="ECO:0007669"/>
    <property type="project" value="UniProtKB-SubCell"/>
</dbReference>
<protein>
    <recommendedName>
        <fullName evidence="6">WAT1-related protein</fullName>
    </recommendedName>
</protein>
<feature type="transmembrane region" description="Helical" evidence="6">
    <location>
        <begin position="45"/>
        <end position="65"/>
    </location>
</feature>
<dbReference type="STRING" id="57577.A0A2K3NB86"/>
<evidence type="ECO:0000256" key="4">
    <source>
        <dbReference type="ARBA" id="ARBA00022989"/>
    </source>
</evidence>
<feature type="transmembrane region" description="Helical" evidence="6">
    <location>
        <begin position="95"/>
        <end position="115"/>
    </location>
</feature>
<dbReference type="Proteomes" id="UP000236291">
    <property type="component" value="Unassembled WGS sequence"/>
</dbReference>
<comment type="caution">
    <text evidence="8">The sequence shown here is derived from an EMBL/GenBank/DDBJ whole genome shotgun (WGS) entry which is preliminary data.</text>
</comment>
<dbReference type="AlphaFoldDB" id="A0A2K3NB86"/>
<proteinExistence type="inferred from homology"/>
<dbReference type="InterPro" id="IPR030184">
    <property type="entry name" value="WAT1-related"/>
</dbReference>
<evidence type="ECO:0000256" key="3">
    <source>
        <dbReference type="ARBA" id="ARBA00022692"/>
    </source>
</evidence>
<accession>A0A2K3NB86</accession>
<feature type="transmembrane region" description="Helical" evidence="6">
    <location>
        <begin position="20"/>
        <end position="38"/>
    </location>
</feature>
<dbReference type="Pfam" id="PF00892">
    <property type="entry name" value="EamA"/>
    <property type="match status" value="1"/>
</dbReference>
<evidence type="ECO:0000256" key="5">
    <source>
        <dbReference type="ARBA" id="ARBA00023136"/>
    </source>
</evidence>
<organism evidence="8 9">
    <name type="scientific">Trifolium pratense</name>
    <name type="common">Red clover</name>
    <dbReference type="NCBI Taxonomy" id="57577"/>
    <lineage>
        <taxon>Eukaryota</taxon>
        <taxon>Viridiplantae</taxon>
        <taxon>Streptophyta</taxon>
        <taxon>Embryophyta</taxon>
        <taxon>Tracheophyta</taxon>
        <taxon>Spermatophyta</taxon>
        <taxon>Magnoliopsida</taxon>
        <taxon>eudicotyledons</taxon>
        <taxon>Gunneridae</taxon>
        <taxon>Pentapetalae</taxon>
        <taxon>rosids</taxon>
        <taxon>fabids</taxon>
        <taxon>Fabales</taxon>
        <taxon>Fabaceae</taxon>
        <taxon>Papilionoideae</taxon>
        <taxon>50 kb inversion clade</taxon>
        <taxon>NPAAA clade</taxon>
        <taxon>Hologalegina</taxon>
        <taxon>IRL clade</taxon>
        <taxon>Trifolieae</taxon>
        <taxon>Trifolium</taxon>
    </lineage>
</organism>
<feature type="transmembrane region" description="Helical" evidence="6">
    <location>
        <begin position="216"/>
        <end position="235"/>
    </location>
</feature>
<sequence length="277" mass="30318">MKEGFYLFGLDNTSPTFASAMQNSVPALTFLMAVYESLHLNRINGIAKVFGVLASVGGASIITLYKGPTIYAPNLELHQRQFLLSLFEDANGKNLNLGGILLFGHCLCWSGWIVMQAFVLKKYSAQLTVSAFTCFFGVVQFGTIAAFLEKDPKSWKLNSIEEAYSILYSGLVISGMTAAIQIWTINKGGPVLASIYLPLQTILVALMAPIVFGEEFFLGGIIGAFLIISGLYLVVWGRSQETKFVEEFIISTEPENHLKEKSDGSSLIEPLIPVHNS</sequence>
<gene>
    <name evidence="8" type="ORF">L195_g023577</name>
</gene>
<dbReference type="GO" id="GO:0022857">
    <property type="term" value="F:transmembrane transporter activity"/>
    <property type="evidence" value="ECO:0007669"/>
    <property type="project" value="InterPro"/>
</dbReference>
<dbReference type="InterPro" id="IPR000620">
    <property type="entry name" value="EamA_dom"/>
</dbReference>
<reference evidence="8 9" key="2">
    <citation type="journal article" date="2017" name="Front. Plant Sci.">
        <title>Gene Classification and Mining of Molecular Markers Useful in Red Clover (Trifolium pratense) Breeding.</title>
        <authorList>
            <person name="Istvanek J."/>
            <person name="Dluhosova J."/>
            <person name="Dluhos P."/>
            <person name="Patkova L."/>
            <person name="Nedelnik J."/>
            <person name="Repkova J."/>
        </authorList>
    </citation>
    <scope>NUCLEOTIDE SEQUENCE [LARGE SCALE GENOMIC DNA]</scope>
    <source>
        <strain evidence="9">cv. Tatra</strain>
        <tissue evidence="8">Young leaves</tissue>
    </source>
</reference>
<name>A0A2K3NB86_TRIPR</name>
<evidence type="ECO:0000256" key="2">
    <source>
        <dbReference type="ARBA" id="ARBA00007635"/>
    </source>
</evidence>
<dbReference type="InterPro" id="IPR037185">
    <property type="entry name" value="EmrE-like"/>
</dbReference>
<dbReference type="EMBL" id="ASHM01018766">
    <property type="protein sequence ID" value="PNY00301.1"/>
    <property type="molecule type" value="Genomic_DNA"/>
</dbReference>
<dbReference type="SUPFAM" id="SSF103481">
    <property type="entry name" value="Multidrug resistance efflux transporter EmrE"/>
    <property type="match status" value="1"/>
</dbReference>
<feature type="transmembrane region" description="Helical" evidence="6">
    <location>
        <begin position="191"/>
        <end position="210"/>
    </location>
</feature>
<keyword evidence="4 6" id="KW-1133">Transmembrane helix</keyword>
<feature type="domain" description="EamA" evidence="7">
    <location>
        <begin position="97"/>
        <end position="235"/>
    </location>
</feature>
<keyword evidence="5 6" id="KW-0472">Membrane</keyword>
<comment type="subcellular location">
    <subcellularLocation>
        <location evidence="1 6">Membrane</location>
        <topology evidence="1 6">Multi-pass membrane protein</topology>
    </subcellularLocation>
</comment>
<evidence type="ECO:0000256" key="6">
    <source>
        <dbReference type="RuleBase" id="RU363077"/>
    </source>
</evidence>
<keyword evidence="3 6" id="KW-0812">Transmembrane</keyword>
<comment type="similarity">
    <text evidence="2 6">Belongs to the drug/metabolite transporter (DMT) superfamily. Plant drug/metabolite exporter (P-DME) (TC 2.A.7.4) family.</text>
</comment>
<dbReference type="PANTHER" id="PTHR31218">
    <property type="entry name" value="WAT1-RELATED PROTEIN"/>
    <property type="match status" value="1"/>
</dbReference>
<evidence type="ECO:0000313" key="9">
    <source>
        <dbReference type="Proteomes" id="UP000236291"/>
    </source>
</evidence>
<feature type="transmembrane region" description="Helical" evidence="6">
    <location>
        <begin position="163"/>
        <end position="184"/>
    </location>
</feature>
<evidence type="ECO:0000313" key="8">
    <source>
        <dbReference type="EMBL" id="PNY00301.1"/>
    </source>
</evidence>
<evidence type="ECO:0000256" key="1">
    <source>
        <dbReference type="ARBA" id="ARBA00004141"/>
    </source>
</evidence>
<reference evidence="8 9" key="1">
    <citation type="journal article" date="2014" name="Am. J. Bot.">
        <title>Genome assembly and annotation for red clover (Trifolium pratense; Fabaceae).</title>
        <authorList>
            <person name="Istvanek J."/>
            <person name="Jaros M."/>
            <person name="Krenek A."/>
            <person name="Repkova J."/>
        </authorList>
    </citation>
    <scope>NUCLEOTIDE SEQUENCE [LARGE SCALE GENOMIC DNA]</scope>
    <source>
        <strain evidence="9">cv. Tatra</strain>
        <tissue evidence="8">Young leaves</tissue>
    </source>
</reference>